<name>N9F6J4_9GAMM</name>
<evidence type="ECO:0000313" key="1">
    <source>
        <dbReference type="EMBL" id="ENW02935.1"/>
    </source>
</evidence>
<keyword evidence="2" id="KW-1185">Reference proteome</keyword>
<protein>
    <submittedName>
        <fullName evidence="1">Uncharacterized protein</fullName>
    </submittedName>
</protein>
<dbReference type="STRING" id="262668.GCA_000931715_00008"/>
<dbReference type="Proteomes" id="UP000017670">
    <property type="component" value="Unassembled WGS sequence"/>
</dbReference>
<comment type="caution">
    <text evidence="1">The sequence shown here is derived from an EMBL/GenBank/DDBJ whole genome shotgun (WGS) entry which is preliminary data.</text>
</comment>
<sequence>MTTKYRTYALRLDEDVAVYYEGLAATDGIRPSKLFQKILTNNFQSVGIKHQADRIEQLVDDFERKLKFTLEKFQNDNSLNEKYFEDFGGIYMMLLGVLMKQNVVKDEIKEMQSKGAIYAKKNFIGEQS</sequence>
<dbReference type="PATRIC" id="fig|1217648.3.peg.3250"/>
<proteinExistence type="predicted"/>
<organism evidence="1 2">
    <name type="scientific">Acinetobacter beijerinckii CIP 110307</name>
    <dbReference type="NCBI Taxonomy" id="1217648"/>
    <lineage>
        <taxon>Bacteria</taxon>
        <taxon>Pseudomonadati</taxon>
        <taxon>Pseudomonadota</taxon>
        <taxon>Gammaproteobacteria</taxon>
        <taxon>Moraxellales</taxon>
        <taxon>Moraxellaceae</taxon>
        <taxon>Acinetobacter</taxon>
    </lineage>
</organism>
<dbReference type="eggNOG" id="ENOG5031RKD">
    <property type="taxonomic scope" value="Bacteria"/>
</dbReference>
<dbReference type="GeneID" id="29858233"/>
<accession>N9F6J4</accession>
<dbReference type="AlphaFoldDB" id="N9F6J4"/>
<dbReference type="HOGENOM" id="CLU_1954852_0_0_6"/>
<dbReference type="RefSeq" id="WP_005063301.1">
    <property type="nucleotide sequence ID" value="NZ_KB849767.1"/>
</dbReference>
<dbReference type="EMBL" id="APQL01000013">
    <property type="protein sequence ID" value="ENW02935.1"/>
    <property type="molecule type" value="Genomic_DNA"/>
</dbReference>
<gene>
    <name evidence="1" type="ORF">F933_03341</name>
</gene>
<evidence type="ECO:0000313" key="2">
    <source>
        <dbReference type="Proteomes" id="UP000017670"/>
    </source>
</evidence>
<reference evidence="1 2" key="1">
    <citation type="submission" date="2013-02" db="EMBL/GenBank/DDBJ databases">
        <title>The Genome Sequence of Acinetobacter beijerinckii CIP 110307.</title>
        <authorList>
            <consortium name="The Broad Institute Genome Sequencing Platform"/>
            <consortium name="The Broad Institute Genome Sequencing Center for Infectious Disease"/>
            <person name="Cerqueira G."/>
            <person name="Feldgarden M."/>
            <person name="Courvalin P."/>
            <person name="Perichon B."/>
            <person name="Grillot-Courvalin C."/>
            <person name="Clermont D."/>
            <person name="Rocha E."/>
            <person name="Yoon E.-J."/>
            <person name="Nemec A."/>
            <person name="Walker B."/>
            <person name="Young S.K."/>
            <person name="Zeng Q."/>
            <person name="Gargeya S."/>
            <person name="Fitzgerald M."/>
            <person name="Haas B."/>
            <person name="Abouelleil A."/>
            <person name="Alvarado L."/>
            <person name="Arachchi H.M."/>
            <person name="Berlin A.M."/>
            <person name="Chapman S.B."/>
            <person name="Dewar J."/>
            <person name="Goldberg J."/>
            <person name="Griggs A."/>
            <person name="Gujja S."/>
            <person name="Hansen M."/>
            <person name="Howarth C."/>
            <person name="Imamovic A."/>
            <person name="Larimer J."/>
            <person name="McCowan C."/>
            <person name="Murphy C."/>
            <person name="Neiman D."/>
            <person name="Pearson M."/>
            <person name="Priest M."/>
            <person name="Roberts A."/>
            <person name="Saif S."/>
            <person name="Shea T."/>
            <person name="Sisk P."/>
            <person name="Sykes S."/>
            <person name="Wortman J."/>
            <person name="Nusbaum C."/>
            <person name="Birren B."/>
        </authorList>
    </citation>
    <scope>NUCLEOTIDE SEQUENCE [LARGE SCALE GENOMIC DNA]</scope>
    <source>
        <strain evidence="1 2">CIP 110307</strain>
    </source>
</reference>